<dbReference type="Proteomes" id="UP001642405">
    <property type="component" value="Unassembled WGS sequence"/>
</dbReference>
<proteinExistence type="predicted"/>
<feature type="chain" id="PRO_5045903853" description="Cell wall protein" evidence="2">
    <location>
        <begin position="20"/>
        <end position="462"/>
    </location>
</feature>
<keyword evidence="4" id="KW-1185">Reference proteome</keyword>
<sequence length="462" mass="45329">MYYPTVLAALAGFASLVAAAPASNHKSRHVVERASNSNKNNKNNNGGSVVISDNTIIIQQTVVQPQITIVEENLGLISQLALQVEQEFSALVQAQLALVQEVETIKNNIRINHFLARFQQVNTVIVSVTELVDLRGGSNSRNSRYMVNQLLADNGKPESSVVVMLTAASPVTINAAQPTLDLAGLLGANGSALPSGVVASVVAAASASASASASAAFASAATTSNSTSTSTNGGSLKVAAFDPNNPFGQIGQTIILPYGSKAPSLPNGAQIVADPASIILPNQRNLLVEDITQFNQDCALYASNSLSLFNLQSSVLQEAAAIAALEVSGLSLGSSATLNSAAAALLGSAGGSIVNIGSASVATAAAAATTTTTSSSVATSTTVSSSSSSSSSTTSTTAAATTSAAVAAAPAVEATSAAAVAAAAAVVSSSAAAPAAAAPAASAASGAGGGVGVQIVPVPAAA</sequence>
<evidence type="ECO:0000313" key="3">
    <source>
        <dbReference type="EMBL" id="CAK7227317.1"/>
    </source>
</evidence>
<evidence type="ECO:0000256" key="2">
    <source>
        <dbReference type="SAM" id="SignalP"/>
    </source>
</evidence>
<evidence type="ECO:0000256" key="1">
    <source>
        <dbReference type="SAM" id="MobiDB-lite"/>
    </source>
</evidence>
<evidence type="ECO:0000313" key="4">
    <source>
        <dbReference type="Proteomes" id="UP001642405"/>
    </source>
</evidence>
<reference evidence="3 4" key="1">
    <citation type="submission" date="2024-01" db="EMBL/GenBank/DDBJ databases">
        <authorList>
            <person name="Allen C."/>
            <person name="Tagirdzhanova G."/>
        </authorList>
    </citation>
    <scope>NUCLEOTIDE SEQUENCE [LARGE SCALE GENOMIC DNA]</scope>
</reference>
<feature type="compositionally biased region" description="Low complexity" evidence="1">
    <location>
        <begin position="35"/>
        <end position="47"/>
    </location>
</feature>
<dbReference type="EMBL" id="CAWUHB010000039">
    <property type="protein sequence ID" value="CAK7227317.1"/>
    <property type="molecule type" value="Genomic_DNA"/>
</dbReference>
<gene>
    <name evidence="3" type="ORF">SCUCBS95973_006502</name>
</gene>
<name>A0ABP0C5P7_9PEZI</name>
<feature type="region of interest" description="Disordered" evidence="1">
    <location>
        <begin position="28"/>
        <end position="47"/>
    </location>
</feature>
<comment type="caution">
    <text evidence="3">The sequence shown here is derived from an EMBL/GenBank/DDBJ whole genome shotgun (WGS) entry which is preliminary data.</text>
</comment>
<keyword evidence="2" id="KW-0732">Signal</keyword>
<feature type="signal peptide" evidence="2">
    <location>
        <begin position="1"/>
        <end position="19"/>
    </location>
</feature>
<evidence type="ECO:0008006" key="5">
    <source>
        <dbReference type="Google" id="ProtNLM"/>
    </source>
</evidence>
<accession>A0ABP0C5P7</accession>
<organism evidence="3 4">
    <name type="scientific">Sporothrix curviconia</name>
    <dbReference type="NCBI Taxonomy" id="1260050"/>
    <lineage>
        <taxon>Eukaryota</taxon>
        <taxon>Fungi</taxon>
        <taxon>Dikarya</taxon>
        <taxon>Ascomycota</taxon>
        <taxon>Pezizomycotina</taxon>
        <taxon>Sordariomycetes</taxon>
        <taxon>Sordariomycetidae</taxon>
        <taxon>Ophiostomatales</taxon>
        <taxon>Ophiostomataceae</taxon>
        <taxon>Sporothrix</taxon>
    </lineage>
</organism>
<protein>
    <recommendedName>
        <fullName evidence="5">Cell wall protein</fullName>
    </recommendedName>
</protein>